<keyword evidence="4" id="KW-1185">Reference proteome</keyword>
<dbReference type="RefSeq" id="WP_055549640.1">
    <property type="nucleotide sequence ID" value="NZ_CP023699.1"/>
</dbReference>
<feature type="chain" id="PRO_5044730300" description="Lipoprotein" evidence="1">
    <location>
        <begin position="23"/>
        <end position="301"/>
    </location>
</feature>
<accession>E9KTA0</accession>
<protein>
    <recommendedName>
        <fullName evidence="5">Lipoprotein</fullName>
    </recommendedName>
</protein>
<evidence type="ECO:0000313" key="4">
    <source>
        <dbReference type="Proteomes" id="UP000325529"/>
    </source>
</evidence>
<evidence type="ECO:0008006" key="5">
    <source>
        <dbReference type="Google" id="ProtNLM"/>
    </source>
</evidence>
<dbReference type="EMBL" id="HM116536">
    <property type="protein sequence ID" value="ADU56270.1"/>
    <property type="molecule type" value="Genomic_DNA"/>
</dbReference>
<dbReference type="KEGG" id="ska:CP970_02145"/>
<dbReference type="AlphaFoldDB" id="E9KTA0"/>
<reference evidence="3 4" key="2">
    <citation type="submission" date="2017-09" db="EMBL/GenBank/DDBJ databases">
        <authorList>
            <person name="Lee N."/>
            <person name="Cho B.-K."/>
        </authorList>
    </citation>
    <scope>NUCLEOTIDE SEQUENCE [LARGE SCALE GENOMIC DNA]</scope>
    <source>
        <strain evidence="3 4">ATCC 12853</strain>
    </source>
</reference>
<dbReference type="OrthoDB" id="4053327at2"/>
<dbReference type="PROSITE" id="PS51257">
    <property type="entry name" value="PROKAR_LIPOPROTEIN"/>
    <property type="match status" value="1"/>
</dbReference>
<dbReference type="Proteomes" id="UP000325529">
    <property type="component" value="Chromosome"/>
</dbReference>
<keyword evidence="1" id="KW-0732">Signal</keyword>
<gene>
    <name evidence="3" type="ORF">CP970_02145</name>
    <name evidence="2" type="ORF">Tcs_SK_016</name>
</gene>
<sequence>MTRSRLLLLMAAGWLAAGCASAPVRQSPPADSPPVPLRGVAQFSAPESRLLHEAEERRVRACMRQRGMRYVEVPTGPGTEPANPYGLLTPEVARQDGYGMVSSALSGAATTDDVYARATRDLSVRERARWLAAVEGTKEGRRRLRLPDGATLTYPTDGCVAEAQRQLYGATWRQTSARVQGLVNLVLAGVESSSRYVAAERDWSACMRATGRPYDSLRAPAKDIQDSLNASSGTRKDLLRIGAHEQALAVEDARCQRRIRFAERVRTVQRAVEADLTPTYQKDLASYARMRAAALRNARSS</sequence>
<evidence type="ECO:0000313" key="3">
    <source>
        <dbReference type="EMBL" id="QEU89887.1"/>
    </source>
</evidence>
<proteinExistence type="predicted"/>
<evidence type="ECO:0000313" key="2">
    <source>
        <dbReference type="EMBL" id="ADU56270.1"/>
    </source>
</evidence>
<feature type="signal peptide" evidence="1">
    <location>
        <begin position="1"/>
        <end position="22"/>
    </location>
</feature>
<reference evidence="2" key="1">
    <citation type="journal article" date="2011" name="J. Am. Chem. Soc.">
        <title>Biosynthesis of the allylmalonyl-CoA extender unit for the FK506 polyketide synthase proceeds through a dedicated polyketide synthase and facilitates the mutasynthesis of analogues.</title>
        <authorList>
            <person name="Mo S."/>
            <person name="Kim D.H."/>
            <person name="Lee J.H."/>
            <person name="Park J.W."/>
            <person name="Basnet D.B."/>
            <person name="Ban Y.H."/>
            <person name="Yoo Y.J."/>
            <person name="Chen S.W."/>
            <person name="Park S.R."/>
            <person name="Choi E.A."/>
            <person name="Kim E."/>
            <person name="Jin Y.Y."/>
            <person name="Lee S.K."/>
            <person name="Park J.Y."/>
            <person name="Liu Y."/>
            <person name="Lee M.O."/>
            <person name="Lee K.S."/>
            <person name="Kim S.J."/>
            <person name="Kim D."/>
            <person name="Park B.C."/>
            <person name="Lee S.G."/>
            <person name="Kwon H.J."/>
            <person name="Suh J.W."/>
            <person name="Moore B.S."/>
            <person name="Lim S.K."/>
            <person name="Yoon Y.J."/>
        </authorList>
    </citation>
    <scope>NUCLEOTIDE SEQUENCE</scope>
    <source>
        <strain evidence="2">KCTC 9225</strain>
    </source>
</reference>
<dbReference type="EMBL" id="CP023699">
    <property type="protein sequence ID" value="QEU89887.1"/>
    <property type="molecule type" value="Genomic_DNA"/>
</dbReference>
<evidence type="ECO:0000256" key="1">
    <source>
        <dbReference type="SAM" id="SignalP"/>
    </source>
</evidence>
<name>E9KTA0_STRKN</name>
<organism evidence="2">
    <name type="scientific">Streptomyces kanamyceticus</name>
    <dbReference type="NCBI Taxonomy" id="1967"/>
    <lineage>
        <taxon>Bacteria</taxon>
        <taxon>Bacillati</taxon>
        <taxon>Actinomycetota</taxon>
        <taxon>Actinomycetes</taxon>
        <taxon>Kitasatosporales</taxon>
        <taxon>Streptomycetaceae</taxon>
        <taxon>Streptomyces</taxon>
    </lineage>
</organism>